<accession>A0ABQ9HSC3</accession>
<dbReference type="Proteomes" id="UP001159363">
    <property type="component" value="Chromosome X"/>
</dbReference>
<proteinExistence type="predicted"/>
<keyword evidence="3" id="KW-1185">Reference proteome</keyword>
<feature type="region of interest" description="Disordered" evidence="1">
    <location>
        <begin position="843"/>
        <end position="866"/>
    </location>
</feature>
<feature type="region of interest" description="Disordered" evidence="1">
    <location>
        <begin position="425"/>
        <end position="447"/>
    </location>
</feature>
<feature type="region of interest" description="Disordered" evidence="1">
    <location>
        <begin position="732"/>
        <end position="756"/>
    </location>
</feature>
<name>A0ABQ9HSC3_9NEOP</name>
<protein>
    <submittedName>
        <fullName evidence="2">Uncharacterized protein</fullName>
    </submittedName>
</protein>
<comment type="caution">
    <text evidence="2">The sequence shown here is derived from an EMBL/GenBank/DDBJ whole genome shotgun (WGS) entry which is preliminary data.</text>
</comment>
<gene>
    <name evidence="2" type="ORF">PR048_013494</name>
</gene>
<dbReference type="EMBL" id="JARBHB010000004">
    <property type="protein sequence ID" value="KAJ8887279.1"/>
    <property type="molecule type" value="Genomic_DNA"/>
</dbReference>
<evidence type="ECO:0000313" key="2">
    <source>
        <dbReference type="EMBL" id="KAJ8887279.1"/>
    </source>
</evidence>
<evidence type="ECO:0000256" key="1">
    <source>
        <dbReference type="SAM" id="MobiDB-lite"/>
    </source>
</evidence>
<organism evidence="2 3">
    <name type="scientific">Dryococelus australis</name>
    <dbReference type="NCBI Taxonomy" id="614101"/>
    <lineage>
        <taxon>Eukaryota</taxon>
        <taxon>Metazoa</taxon>
        <taxon>Ecdysozoa</taxon>
        <taxon>Arthropoda</taxon>
        <taxon>Hexapoda</taxon>
        <taxon>Insecta</taxon>
        <taxon>Pterygota</taxon>
        <taxon>Neoptera</taxon>
        <taxon>Polyneoptera</taxon>
        <taxon>Phasmatodea</taxon>
        <taxon>Verophasmatodea</taxon>
        <taxon>Anareolatae</taxon>
        <taxon>Phasmatidae</taxon>
        <taxon>Eurycanthinae</taxon>
        <taxon>Dryococelus</taxon>
    </lineage>
</organism>
<feature type="compositionally biased region" description="Basic and acidic residues" evidence="1">
    <location>
        <begin position="359"/>
        <end position="372"/>
    </location>
</feature>
<sequence>MRWQPTITPLSKSDSSVPRAISFSTGSIPACSIWRPHKSTDVLNYLSSRVPNYVLVDSDKIDVKYVYTEVDFIIGSQFIRHPRRLRANSRLARKQVASVILPAVTIFEHHFEAESYDFDARVGIFVFNGIEFEKYERLSSMFELSPFFSKPGPGSQTIERVEIDRRVTSKQNVCPSLVARHSSSRQQFLFKITPLCPLGRCARSASYSTTHACQTLLQTHYHKFIDFVKFALQQVNSNERAKRTCGGKLPRFQHRSNYFITVRHITPSWRCTGVDSSLLDGCVYPHVPTAPNTDSQCRLNSSRGEQCQPASWRPMIRFVKCAVGASCMFIELGSVAHTAIKALFGGVGVAAELKRRSKRENLEKTSTREHPSHPPCEIPIPKLKPVAAYCNSKNANLSDELEEEEGEGVGFGFVRDQTSRLQLRRPGFVSRRKPQVRQRSDEPTKRRLATKVPSGSEICGTENVATVKGVTDERDYRTGYHITVAGGVTCLVLSAGIDPTSRGREEDKLLHGALKTYFVAVTKLFVYTTKHLAGCSQKRRRKNTRGKSRLSAVALNTALSGLMLRGEGGGRTLLIPSLFRTRACLSLRRVARHSTLLRSGALAAVPANAFSPTTRACRCVTPTFLGDTRKSMSKAKGGGATCGERLYADHYDERKLTCHCGDVCDSGNPLDRRVASWNSSPSCHATCRARRYTRLRTPRAKHRRTEGTRETGYPREDLTSDIVRHDSHRLKYGSGPVGNRTRLASAPEQGGIVPDDAAGRRVFSGSSCFSRTWKSVTAPFSPHFTLIGSQDLVFKSLPTYLNSTQHTFGKRVYEGRDVMSEDSRRRIVGEVFVWRWSRAAKNTGDKLPGTQQGDERTCRDGGSPFSELLPENKPARSRMRRVSSQPLADVARSPVAARICSVPESAEKPAACLETPYSNIHRRVYKILRVGESGGAWDLRGLRR</sequence>
<feature type="region of interest" description="Disordered" evidence="1">
    <location>
        <begin position="358"/>
        <end position="378"/>
    </location>
</feature>
<reference evidence="2 3" key="1">
    <citation type="submission" date="2023-02" db="EMBL/GenBank/DDBJ databases">
        <title>LHISI_Scaffold_Assembly.</title>
        <authorList>
            <person name="Stuart O.P."/>
            <person name="Cleave R."/>
            <person name="Magrath M.J.L."/>
            <person name="Mikheyev A.S."/>
        </authorList>
    </citation>
    <scope>NUCLEOTIDE SEQUENCE [LARGE SCALE GENOMIC DNA]</scope>
    <source>
        <strain evidence="2">Daus_M_001</strain>
        <tissue evidence="2">Leg muscle</tissue>
    </source>
</reference>
<evidence type="ECO:0000313" key="3">
    <source>
        <dbReference type="Proteomes" id="UP001159363"/>
    </source>
</evidence>